<reference evidence="4" key="2">
    <citation type="submission" date="2011-01" db="EMBL/GenBank/DDBJ databases">
        <title>The complete genome of Deinococcus maricopensis DSM 21211.</title>
        <authorList>
            <consortium name="US DOE Joint Genome Institute (JGI-PGF)"/>
            <person name="Lucas S."/>
            <person name="Copeland A."/>
            <person name="Lapidus A."/>
            <person name="Goodwin L."/>
            <person name="Pitluck S."/>
            <person name="Kyrpides N."/>
            <person name="Mavromatis K."/>
            <person name="Pagani I."/>
            <person name="Ivanova N."/>
            <person name="Ovchinnikova G."/>
            <person name="Zeytun A."/>
            <person name="Detter J.C."/>
            <person name="Han C."/>
            <person name="Land M."/>
            <person name="Hauser L."/>
            <person name="Markowitz V."/>
            <person name="Cheng J.-F."/>
            <person name="Hugenholtz P."/>
            <person name="Woyke T."/>
            <person name="Wu D."/>
            <person name="Pukall R."/>
            <person name="Gehrich-Schroeter G."/>
            <person name="Brambilla E."/>
            <person name="Klenk H.-P."/>
            <person name="Eisen J.A."/>
        </authorList>
    </citation>
    <scope>NUCLEOTIDE SEQUENCE [LARGE SCALE GENOMIC DNA]</scope>
    <source>
        <strain evidence="4">DSM 21211 / LMG 22137 / NRRL B-23946 / LB-34</strain>
    </source>
</reference>
<dbReference type="InterPro" id="IPR025295">
    <property type="entry name" value="eCIS_core_dom"/>
</dbReference>
<protein>
    <recommendedName>
        <fullName evidence="2">eCIS core domain-containing protein</fullName>
    </recommendedName>
</protein>
<evidence type="ECO:0000313" key="4">
    <source>
        <dbReference type="Proteomes" id="UP000008635"/>
    </source>
</evidence>
<evidence type="ECO:0000256" key="1">
    <source>
        <dbReference type="SAM" id="MobiDB-lite"/>
    </source>
</evidence>
<organism evidence="3 4">
    <name type="scientific">Deinococcus maricopensis (strain DSM 21211 / LMG 22137 / NRRL B-23946 / LB-34)</name>
    <dbReference type="NCBI Taxonomy" id="709986"/>
    <lineage>
        <taxon>Bacteria</taxon>
        <taxon>Thermotogati</taxon>
        <taxon>Deinococcota</taxon>
        <taxon>Deinococci</taxon>
        <taxon>Deinococcales</taxon>
        <taxon>Deinococcaceae</taxon>
        <taxon>Deinococcus</taxon>
    </lineage>
</organism>
<feature type="compositionally biased region" description="Low complexity" evidence="1">
    <location>
        <begin position="95"/>
        <end position="116"/>
    </location>
</feature>
<feature type="region of interest" description="Disordered" evidence="1">
    <location>
        <begin position="49"/>
        <end position="128"/>
    </location>
</feature>
<name>E8U3N1_DEIML</name>
<dbReference type="EMBL" id="CP002454">
    <property type="protein sequence ID" value="ADV68655.1"/>
    <property type="molecule type" value="Genomic_DNA"/>
</dbReference>
<dbReference type="HOGENOM" id="CLU_494115_0_0_0"/>
<gene>
    <name evidence="3" type="ordered locus">Deima_3026</name>
</gene>
<feature type="compositionally biased region" description="Polar residues" evidence="1">
    <location>
        <begin position="70"/>
        <end position="86"/>
    </location>
</feature>
<dbReference type="Pfam" id="PF13699">
    <property type="entry name" value="eCIS_core"/>
    <property type="match status" value="1"/>
</dbReference>
<dbReference type="STRING" id="709986.Deima_3026"/>
<evidence type="ECO:0000313" key="3">
    <source>
        <dbReference type="EMBL" id="ADV68655.1"/>
    </source>
</evidence>
<feature type="compositionally biased region" description="Low complexity" evidence="1">
    <location>
        <begin position="439"/>
        <end position="458"/>
    </location>
</feature>
<reference evidence="3 4" key="1">
    <citation type="journal article" date="2011" name="Stand. Genomic Sci.">
        <title>Complete genome sequence of Deinococcus maricopensis type strain (LB-34).</title>
        <authorList>
            <person name="Pukall R."/>
            <person name="Zeytun A."/>
            <person name="Lucas S."/>
            <person name="Lapidus A."/>
            <person name="Hammon N."/>
            <person name="Deshpande S."/>
            <person name="Nolan M."/>
            <person name="Cheng J.F."/>
            <person name="Pitluck S."/>
            <person name="Liolios K."/>
            <person name="Pagani I."/>
            <person name="Mikhailova N."/>
            <person name="Ivanova N."/>
            <person name="Mavromatis K."/>
            <person name="Pati A."/>
            <person name="Tapia R."/>
            <person name="Han C."/>
            <person name="Goodwin L."/>
            <person name="Chen A."/>
            <person name="Palaniappan K."/>
            <person name="Land M."/>
            <person name="Hauser L."/>
            <person name="Chang Y.J."/>
            <person name="Jeffries C.D."/>
            <person name="Brambilla E.M."/>
            <person name="Rohde M."/>
            <person name="Goker M."/>
            <person name="Detter J.C."/>
            <person name="Woyke T."/>
            <person name="Bristow J."/>
            <person name="Eisen J.A."/>
            <person name="Markowitz V."/>
            <person name="Hugenholtz P."/>
            <person name="Kyrpides N.C."/>
            <person name="Klenk H.P."/>
        </authorList>
    </citation>
    <scope>NUCLEOTIDE SEQUENCE [LARGE SCALE GENOMIC DNA]</scope>
    <source>
        <strain evidence="4">DSM 21211 / LMG 22137 / NRRL B-23946 / LB-34</strain>
    </source>
</reference>
<feature type="region of interest" description="Disordered" evidence="1">
    <location>
        <begin position="149"/>
        <end position="269"/>
    </location>
</feature>
<dbReference type="Proteomes" id="UP000008635">
    <property type="component" value="Chromosome"/>
</dbReference>
<keyword evidence="4" id="KW-1185">Reference proteome</keyword>
<feature type="domain" description="eCIS core" evidence="2">
    <location>
        <begin position="290"/>
        <end position="365"/>
    </location>
</feature>
<sequence>MVEELPPPVAPEVAQGLLARLNRLQELESSGEVEPQSLRYDQLEAWQDHHPERNLLDAPTFDPAPAVHSPQPSTPLFTPVSPTAVESTPMLDARPALPAAQDPSASQAAQVRRAAPSTLAAPVTPNPVPVVPPTPSVDVVGPGFAARVPAGVQRQGQPALPSPTAEQPAEVPVARPARAKARAAATPLPEVPTPEAPTDVAPVKARAARPRRETAALTAPMLEVPTAPSAPALPVAPEAPRTRARRTSRAARSGAPDTEDSTDTPSNALTPLDATQLIAHAVNADGHGTPLPLSTQDALARTLGVQAPDVRVVQHAGVTAALDAYRADALAVPGAVLVRPDVNLSDPGGVGLLTHEFTHVLRDTQPNFVPQIAREVVRPGDDEEHVAVQAERQVRARARRPGRADAPAEVPVAAPERPADHGVFAGLPAPWEPMPFWEAPAPGAAPAQPSPQFGAQPSVPFTPSPTVAVALASALPSTPPVAPERAAVRTAATDRSAGAPSPSAPPAQKAETPNIGNRQRAAAAGPDLDQLARDVYAVLKARLDTEVKRLT</sequence>
<feature type="region of interest" description="Disordered" evidence="1">
    <location>
        <begin position="435"/>
        <end position="459"/>
    </location>
</feature>
<feature type="region of interest" description="Disordered" evidence="1">
    <location>
        <begin position="476"/>
        <end position="529"/>
    </location>
</feature>
<dbReference type="KEGG" id="dmr:Deima_3026"/>
<evidence type="ECO:0000259" key="2">
    <source>
        <dbReference type="Pfam" id="PF13699"/>
    </source>
</evidence>
<proteinExistence type="predicted"/>
<dbReference type="OrthoDB" id="74311at2"/>
<dbReference type="AlphaFoldDB" id="E8U3N1"/>
<feature type="compositionally biased region" description="Low complexity" evidence="1">
    <location>
        <begin position="165"/>
        <end position="176"/>
    </location>
</feature>
<accession>E8U3N1</accession>
<dbReference type="RefSeq" id="WP_013558158.1">
    <property type="nucleotide sequence ID" value="NC_014958.1"/>
</dbReference>